<dbReference type="AlphaFoldDB" id="A0A1H5M4B6"/>
<accession>A0A1H5M4B6</accession>
<dbReference type="EMBL" id="FNTV01000001">
    <property type="protein sequence ID" value="SEE83471.1"/>
    <property type="molecule type" value="Genomic_DNA"/>
</dbReference>
<organism evidence="1 2">
    <name type="scientific">Arthrobacter alpinus</name>
    <dbReference type="NCBI Taxonomy" id="656366"/>
    <lineage>
        <taxon>Bacteria</taxon>
        <taxon>Bacillati</taxon>
        <taxon>Actinomycetota</taxon>
        <taxon>Actinomycetes</taxon>
        <taxon>Micrococcales</taxon>
        <taxon>Micrococcaceae</taxon>
        <taxon>Arthrobacter</taxon>
    </lineage>
</organism>
<reference evidence="1 2" key="1">
    <citation type="submission" date="2016-10" db="EMBL/GenBank/DDBJ databases">
        <authorList>
            <person name="de Groot N.N."/>
        </authorList>
    </citation>
    <scope>NUCLEOTIDE SEQUENCE [LARGE SCALE GENOMIC DNA]</scope>
    <source>
        <strain evidence="1 2">DSM 22274</strain>
    </source>
</reference>
<sequence>MTAQSKFVENIKPRIGMTVRLTTNPGLWQVLDRAPGVGLWWMLAYDEEARGGDSMYSSATYREMRKRDWVND</sequence>
<gene>
    <name evidence="1" type="ORF">SAMN04489740_2720</name>
</gene>
<dbReference type="RefSeq" id="WP_074712022.1">
    <property type="nucleotide sequence ID" value="NZ_FNTV01000001.1"/>
</dbReference>
<dbReference type="Proteomes" id="UP000182725">
    <property type="component" value="Unassembled WGS sequence"/>
</dbReference>
<protein>
    <submittedName>
        <fullName evidence="1">Uncharacterized protein</fullName>
    </submittedName>
</protein>
<evidence type="ECO:0000313" key="2">
    <source>
        <dbReference type="Proteomes" id="UP000182725"/>
    </source>
</evidence>
<name>A0A1H5M4B6_9MICC</name>
<evidence type="ECO:0000313" key="1">
    <source>
        <dbReference type="EMBL" id="SEE83471.1"/>
    </source>
</evidence>
<proteinExistence type="predicted"/>